<dbReference type="PROSITE" id="PS00092">
    <property type="entry name" value="N6_MTASE"/>
    <property type="match status" value="1"/>
</dbReference>
<evidence type="ECO:0000256" key="3">
    <source>
        <dbReference type="ARBA" id="ARBA00022679"/>
    </source>
</evidence>
<evidence type="ECO:0000256" key="1">
    <source>
        <dbReference type="ARBA" id="ARBA00011900"/>
    </source>
</evidence>
<gene>
    <name evidence="7" type="ORF">KTH89_23325</name>
</gene>
<accession>A0A949NJ37</accession>
<dbReference type="PANTHER" id="PTHR33841">
    <property type="entry name" value="DNA METHYLTRANSFERASE YEEA-RELATED"/>
    <property type="match status" value="1"/>
</dbReference>
<dbReference type="GO" id="GO:0009007">
    <property type="term" value="F:site-specific DNA-methyltransferase (adenine-specific) activity"/>
    <property type="evidence" value="ECO:0007669"/>
    <property type="project" value="UniProtKB-EC"/>
</dbReference>
<dbReference type="InterPro" id="IPR011639">
    <property type="entry name" value="MethylTrfase_TaqI-like_dom"/>
</dbReference>
<dbReference type="GO" id="GO:0003676">
    <property type="term" value="F:nucleic acid binding"/>
    <property type="evidence" value="ECO:0007669"/>
    <property type="project" value="InterPro"/>
</dbReference>
<reference evidence="7" key="1">
    <citation type="submission" date="2021-06" db="EMBL/GenBank/DDBJ databases">
        <title>Description of novel taxa of the family Lachnospiraceae.</title>
        <authorList>
            <person name="Chaplin A.V."/>
            <person name="Sokolova S.R."/>
            <person name="Pikina A.P."/>
            <person name="Korzhanova M."/>
            <person name="Belova V."/>
            <person name="Korostin D."/>
            <person name="Efimov B.A."/>
        </authorList>
    </citation>
    <scope>NUCLEOTIDE SEQUENCE</scope>
    <source>
        <strain evidence="7">ASD5720</strain>
    </source>
</reference>
<keyword evidence="8" id="KW-1185">Reference proteome</keyword>
<comment type="catalytic activity">
    <reaction evidence="5">
        <text>a 2'-deoxyadenosine in DNA + S-adenosyl-L-methionine = an N(6)-methyl-2'-deoxyadenosine in DNA + S-adenosyl-L-homocysteine + H(+)</text>
        <dbReference type="Rhea" id="RHEA:15197"/>
        <dbReference type="Rhea" id="RHEA-COMP:12418"/>
        <dbReference type="Rhea" id="RHEA-COMP:12419"/>
        <dbReference type="ChEBI" id="CHEBI:15378"/>
        <dbReference type="ChEBI" id="CHEBI:57856"/>
        <dbReference type="ChEBI" id="CHEBI:59789"/>
        <dbReference type="ChEBI" id="CHEBI:90615"/>
        <dbReference type="ChEBI" id="CHEBI:90616"/>
        <dbReference type="EC" id="2.1.1.72"/>
    </reaction>
</comment>
<feature type="domain" description="Type II methyltransferase M.TaqI-like" evidence="6">
    <location>
        <begin position="250"/>
        <end position="419"/>
    </location>
</feature>
<name>A0A949NJ37_9FIRM</name>
<organism evidence="7 8">
    <name type="scientific">Diplocloster agilis</name>
    <dbReference type="NCBI Taxonomy" id="2850323"/>
    <lineage>
        <taxon>Bacteria</taxon>
        <taxon>Bacillati</taxon>
        <taxon>Bacillota</taxon>
        <taxon>Clostridia</taxon>
        <taxon>Lachnospirales</taxon>
        <taxon>Lachnospiraceae</taxon>
        <taxon>Diplocloster</taxon>
    </lineage>
</organism>
<keyword evidence="3" id="KW-0808">Transferase</keyword>
<dbReference type="EMBL" id="JAHQCW010000061">
    <property type="protein sequence ID" value="MBU9739470.1"/>
    <property type="molecule type" value="Genomic_DNA"/>
</dbReference>
<protein>
    <recommendedName>
        <fullName evidence="1">site-specific DNA-methyltransferase (adenine-specific)</fullName>
        <ecNumber evidence="1">2.1.1.72</ecNumber>
    </recommendedName>
</protein>
<comment type="caution">
    <text evidence="7">The sequence shown here is derived from an EMBL/GenBank/DDBJ whole genome shotgun (WGS) entry which is preliminary data.</text>
</comment>
<evidence type="ECO:0000256" key="5">
    <source>
        <dbReference type="ARBA" id="ARBA00047942"/>
    </source>
</evidence>
<dbReference type="InterPro" id="IPR050953">
    <property type="entry name" value="N4_N6_ade-DNA_methylase"/>
</dbReference>
<dbReference type="GO" id="GO:0006304">
    <property type="term" value="P:DNA modification"/>
    <property type="evidence" value="ECO:0007669"/>
    <property type="project" value="InterPro"/>
</dbReference>
<dbReference type="RefSeq" id="WP_238723294.1">
    <property type="nucleotide sequence ID" value="NZ_JAHQCW010000061.1"/>
</dbReference>
<dbReference type="InterPro" id="IPR029063">
    <property type="entry name" value="SAM-dependent_MTases_sf"/>
</dbReference>
<dbReference type="PANTHER" id="PTHR33841:SF1">
    <property type="entry name" value="DNA METHYLTRANSFERASE A"/>
    <property type="match status" value="1"/>
</dbReference>
<evidence type="ECO:0000256" key="2">
    <source>
        <dbReference type="ARBA" id="ARBA00022603"/>
    </source>
</evidence>
<evidence type="ECO:0000259" key="6">
    <source>
        <dbReference type="Pfam" id="PF07669"/>
    </source>
</evidence>
<evidence type="ECO:0000313" key="8">
    <source>
        <dbReference type="Proteomes" id="UP000712157"/>
    </source>
</evidence>
<evidence type="ECO:0000256" key="4">
    <source>
        <dbReference type="ARBA" id="ARBA00022691"/>
    </source>
</evidence>
<dbReference type="EC" id="2.1.1.72" evidence="1"/>
<dbReference type="AlphaFoldDB" id="A0A949NJ37"/>
<dbReference type="Gene3D" id="3.40.50.150">
    <property type="entry name" value="Vaccinia Virus protein VP39"/>
    <property type="match status" value="1"/>
</dbReference>
<keyword evidence="2 7" id="KW-0489">Methyltransferase</keyword>
<sequence>MEYMSAHEAAEKWGITKRRVQILCASNRIDDAVRVGNMWIIPTDAEKPADGRIKAEKVKDDKIFKNPIRTARNRIKAITTAGMKKMSLHGLDHDDAKLSFVMLFASELMQFYITKAERNDYNSSVNAALERITRHNLIEYEGNEVIRANIREFLKDNPFCCDDALSWAYQYANKVDPGASYSNTQFFTEKYMITTLVDSIDLVSRKKVLDPACGGGNFLLYCLDVLAEKYSLDDKKSNMLYLQNELSKLNGYEIDKTLALVASINLRLKCLAILSEHGHTIDVEDFESFLPNIYYPERDTVPGALDITNIDFEVLKVGELRSYNSNMVFFGVDAVVTNPPFQTIKGMPESLKKYLKDAYPKSKCDMCNAFIELSYKLLEDEGIAGLVTQNSWMYLDSFEELRQTLLSDCSIDQVWELGSDAFYDLSGEKSNVALLLYRKTKPKNGSAVRLISLKTMELTAKESLLSYKKDDINFEKTILQSDIFNNEGSRFDMISSRGLRTLLVSSEKYEEYAIPMQGTSTGNAKELIDFYWNHINDKDWILVSKGGGYSRWCGLNHYCVKWGKDGQYIKATKGSAIRNASYFDQTQMVFSDTGTSGLNVRKLLPGQIFVASGPGIRIKEGKTNAHLAFLNSRIAAYYIRLLSPKLTIAAGYIAKLPTCLNIMQSTELDEYGKRCLEAKRHRLAKRACNIEFMPLHHSKDYTYQEMAFRWFMEDINDEWTQLQLEAHIDAYIEKELLLSVEDLEAINNSIGSKKVFLQANDEAVDLQELESILKKSIDSNCNTVRTKSEKKALGCDGLLEYISQKLNISCENIYKVFTDQAFYPSIMKERYENLYLHSVVVSALGYPYTPVSMNMDELTKIIGIDNKEQVEFVQNWIIEQFNDVHFEALMKSPVFEFIPSQNRIVYRKEGKDE</sequence>
<dbReference type="GO" id="GO:0032259">
    <property type="term" value="P:methylation"/>
    <property type="evidence" value="ECO:0007669"/>
    <property type="project" value="UniProtKB-KW"/>
</dbReference>
<dbReference type="InterPro" id="IPR002052">
    <property type="entry name" value="DNA_methylase_N6_adenine_CS"/>
</dbReference>
<dbReference type="SUPFAM" id="SSF53335">
    <property type="entry name" value="S-adenosyl-L-methionine-dependent methyltransferases"/>
    <property type="match status" value="1"/>
</dbReference>
<dbReference type="PRINTS" id="PR00507">
    <property type="entry name" value="N12N6MTFRASE"/>
</dbReference>
<dbReference type="Pfam" id="PF07669">
    <property type="entry name" value="Eco57I"/>
    <property type="match status" value="1"/>
</dbReference>
<proteinExistence type="predicted"/>
<dbReference type="Proteomes" id="UP000712157">
    <property type="component" value="Unassembled WGS sequence"/>
</dbReference>
<keyword evidence="4" id="KW-0949">S-adenosyl-L-methionine</keyword>
<evidence type="ECO:0000313" key="7">
    <source>
        <dbReference type="EMBL" id="MBU9739470.1"/>
    </source>
</evidence>